<name>F6HJG4_VITVI</name>
<evidence type="ECO:0000313" key="2">
    <source>
        <dbReference type="EMBL" id="CCB52363.1"/>
    </source>
</evidence>
<gene>
    <name evidence="2" type="ordered locus">VIT_03s0132g00320</name>
</gene>
<dbReference type="AlphaFoldDB" id="F6HJG4"/>
<reference evidence="3" key="1">
    <citation type="journal article" date="2007" name="Nature">
        <title>The grapevine genome sequence suggests ancestral hexaploidization in major angiosperm phyla.</title>
        <authorList>
            <consortium name="The French-Italian Public Consortium for Grapevine Genome Characterization."/>
            <person name="Jaillon O."/>
            <person name="Aury J.-M."/>
            <person name="Noel B."/>
            <person name="Policriti A."/>
            <person name="Clepet C."/>
            <person name="Casagrande A."/>
            <person name="Choisne N."/>
            <person name="Aubourg S."/>
            <person name="Vitulo N."/>
            <person name="Jubin C."/>
            <person name="Vezzi A."/>
            <person name="Legeai F."/>
            <person name="Hugueney P."/>
            <person name="Dasilva C."/>
            <person name="Horner D."/>
            <person name="Mica E."/>
            <person name="Jublot D."/>
            <person name="Poulain J."/>
            <person name="Bruyere C."/>
            <person name="Billault A."/>
            <person name="Segurens B."/>
            <person name="Gouyvenoux M."/>
            <person name="Ugarte E."/>
            <person name="Cattonaro F."/>
            <person name="Anthouard V."/>
            <person name="Vico V."/>
            <person name="Del Fabbro C."/>
            <person name="Alaux M."/>
            <person name="Di Gaspero G."/>
            <person name="Dumas V."/>
            <person name="Felice N."/>
            <person name="Paillard S."/>
            <person name="Juman I."/>
            <person name="Moroldo M."/>
            <person name="Scalabrin S."/>
            <person name="Canaguier A."/>
            <person name="Le Clainche I."/>
            <person name="Malacrida G."/>
            <person name="Durand E."/>
            <person name="Pesole G."/>
            <person name="Laucou V."/>
            <person name="Chatelet P."/>
            <person name="Merdinoglu D."/>
            <person name="Delledonne M."/>
            <person name="Pezzotti M."/>
            <person name="Lecharny A."/>
            <person name="Scarpelli C."/>
            <person name="Artiguenave F."/>
            <person name="Pe M.E."/>
            <person name="Valle G."/>
            <person name="Morgante M."/>
            <person name="Caboche M."/>
            <person name="Adam-Blondon A.-F."/>
            <person name="Weissenbach J."/>
            <person name="Quetier F."/>
            <person name="Wincker P."/>
        </authorList>
    </citation>
    <scope>NUCLEOTIDE SEQUENCE [LARGE SCALE GENOMIC DNA]</scope>
    <source>
        <strain evidence="3">cv. Pinot noir / PN40024</strain>
    </source>
</reference>
<dbReference type="InParanoid" id="F6HJG4"/>
<dbReference type="PaxDb" id="29760-VIT_03s0132g00320.t01"/>
<evidence type="ECO:0000256" key="1">
    <source>
        <dbReference type="SAM" id="MobiDB-lite"/>
    </source>
</evidence>
<protein>
    <submittedName>
        <fullName evidence="2">Uncharacterized protein</fullName>
    </submittedName>
</protein>
<proteinExistence type="predicted"/>
<organism evidence="2 3">
    <name type="scientific">Vitis vinifera</name>
    <name type="common">Grape</name>
    <dbReference type="NCBI Taxonomy" id="29760"/>
    <lineage>
        <taxon>Eukaryota</taxon>
        <taxon>Viridiplantae</taxon>
        <taxon>Streptophyta</taxon>
        <taxon>Embryophyta</taxon>
        <taxon>Tracheophyta</taxon>
        <taxon>Spermatophyta</taxon>
        <taxon>Magnoliopsida</taxon>
        <taxon>eudicotyledons</taxon>
        <taxon>Gunneridae</taxon>
        <taxon>Pentapetalae</taxon>
        <taxon>rosids</taxon>
        <taxon>Vitales</taxon>
        <taxon>Vitaceae</taxon>
        <taxon>Viteae</taxon>
        <taxon>Vitis</taxon>
    </lineage>
</organism>
<evidence type="ECO:0000313" key="3">
    <source>
        <dbReference type="Proteomes" id="UP000009183"/>
    </source>
</evidence>
<sequence length="81" mass="9567">MLQRRRIYQVDVLVNEKRIRRKRHGTTGGNRERSDPGKIGDRNQWWVHRAHGLAHWFKSHLTPSPPSAFPSWVPLDMCLVE</sequence>
<keyword evidence="3" id="KW-1185">Reference proteome</keyword>
<dbReference type="HOGENOM" id="CLU_2578751_0_0_1"/>
<accession>F6HJG4</accession>
<feature type="compositionally biased region" description="Basic and acidic residues" evidence="1">
    <location>
        <begin position="30"/>
        <end position="41"/>
    </location>
</feature>
<feature type="region of interest" description="Disordered" evidence="1">
    <location>
        <begin position="19"/>
        <end position="41"/>
    </location>
</feature>
<dbReference type="EMBL" id="FN595773">
    <property type="protein sequence ID" value="CCB52363.1"/>
    <property type="molecule type" value="Genomic_DNA"/>
</dbReference>
<dbReference type="Proteomes" id="UP000009183">
    <property type="component" value="Chromosome 3"/>
</dbReference>